<name>A0AA40E7P3_9PEZI</name>
<dbReference type="Proteomes" id="UP001172102">
    <property type="component" value="Unassembled WGS sequence"/>
</dbReference>
<proteinExistence type="predicted"/>
<dbReference type="AlphaFoldDB" id="A0AA40E7P3"/>
<evidence type="ECO:0000313" key="2">
    <source>
        <dbReference type="Proteomes" id="UP001172102"/>
    </source>
</evidence>
<gene>
    <name evidence="1" type="ORF">B0H67DRAFT_480886</name>
</gene>
<keyword evidence="2" id="KW-1185">Reference proteome</keyword>
<comment type="caution">
    <text evidence="1">The sequence shown here is derived from an EMBL/GenBank/DDBJ whole genome shotgun (WGS) entry which is preliminary data.</text>
</comment>
<sequence>GTSVKTYRNDTAFHQSGILQFEYCWTSGTAADGFYWGLSELDGIKPNVTGSPFWVYNVEGENPHGVGVGSRTCNSIRCLRGLVCKDSYQHPDDTDSSLTATGMWMGLCLSDERFWARGY</sequence>
<accession>A0AA40E7P3</accession>
<feature type="non-terminal residue" evidence="1">
    <location>
        <position position="1"/>
    </location>
</feature>
<organism evidence="1 2">
    <name type="scientific">Lasiosphaeris hirsuta</name>
    <dbReference type="NCBI Taxonomy" id="260670"/>
    <lineage>
        <taxon>Eukaryota</taxon>
        <taxon>Fungi</taxon>
        <taxon>Dikarya</taxon>
        <taxon>Ascomycota</taxon>
        <taxon>Pezizomycotina</taxon>
        <taxon>Sordariomycetes</taxon>
        <taxon>Sordariomycetidae</taxon>
        <taxon>Sordariales</taxon>
        <taxon>Lasiosphaeriaceae</taxon>
        <taxon>Lasiosphaeris</taxon>
    </lineage>
</organism>
<reference evidence="1" key="1">
    <citation type="submission" date="2023-06" db="EMBL/GenBank/DDBJ databases">
        <title>Genome-scale phylogeny and comparative genomics of the fungal order Sordariales.</title>
        <authorList>
            <consortium name="Lawrence Berkeley National Laboratory"/>
            <person name="Hensen N."/>
            <person name="Bonometti L."/>
            <person name="Westerberg I."/>
            <person name="Brannstrom I.O."/>
            <person name="Guillou S."/>
            <person name="Cros-Aarteil S."/>
            <person name="Calhoun S."/>
            <person name="Haridas S."/>
            <person name="Kuo A."/>
            <person name="Mondo S."/>
            <person name="Pangilinan J."/>
            <person name="Riley R."/>
            <person name="Labutti K."/>
            <person name="Andreopoulos B."/>
            <person name="Lipzen A."/>
            <person name="Chen C."/>
            <person name="Yanf M."/>
            <person name="Daum C."/>
            <person name="Ng V."/>
            <person name="Clum A."/>
            <person name="Steindorff A."/>
            <person name="Ohm R."/>
            <person name="Martin F."/>
            <person name="Silar P."/>
            <person name="Natvig D."/>
            <person name="Lalanne C."/>
            <person name="Gautier V."/>
            <person name="Ament-Velasquez S.L."/>
            <person name="Kruys A."/>
            <person name="Hutchinson M.I."/>
            <person name="Powell A.J."/>
            <person name="Barry K."/>
            <person name="Miller A.N."/>
            <person name="Grigoriev I.V."/>
            <person name="Debuchy R."/>
            <person name="Gladieux P."/>
            <person name="Thoren M.H."/>
            <person name="Johannesson H."/>
        </authorList>
    </citation>
    <scope>NUCLEOTIDE SEQUENCE</scope>
    <source>
        <strain evidence="1">SMH4607-1</strain>
    </source>
</reference>
<dbReference type="EMBL" id="JAUKUA010000002">
    <property type="protein sequence ID" value="KAK0725478.1"/>
    <property type="molecule type" value="Genomic_DNA"/>
</dbReference>
<evidence type="ECO:0000313" key="1">
    <source>
        <dbReference type="EMBL" id="KAK0725478.1"/>
    </source>
</evidence>
<protein>
    <submittedName>
        <fullName evidence="1">Uncharacterized protein</fullName>
    </submittedName>
</protein>